<keyword evidence="2" id="KW-1185">Reference proteome</keyword>
<proteinExistence type="predicted"/>
<evidence type="ECO:0000313" key="2">
    <source>
        <dbReference type="Proteomes" id="UP001157502"/>
    </source>
</evidence>
<reference evidence="1" key="1">
    <citation type="submission" date="2021-05" db="EMBL/GenBank/DDBJ databases">
        <authorList>
            <person name="Pan Q."/>
            <person name="Jouanno E."/>
            <person name="Zahm M."/>
            <person name="Klopp C."/>
            <person name="Cabau C."/>
            <person name="Louis A."/>
            <person name="Berthelot C."/>
            <person name="Parey E."/>
            <person name="Roest Crollius H."/>
            <person name="Montfort J."/>
            <person name="Robinson-Rechavi M."/>
            <person name="Bouchez O."/>
            <person name="Lampietro C."/>
            <person name="Lopez Roques C."/>
            <person name="Donnadieu C."/>
            <person name="Postlethwait J."/>
            <person name="Bobe J."/>
            <person name="Dillon D."/>
            <person name="Chandos A."/>
            <person name="von Hippel F."/>
            <person name="Guiguen Y."/>
        </authorList>
    </citation>
    <scope>NUCLEOTIDE SEQUENCE</scope>
    <source>
        <strain evidence="1">YG-Jan2019</strain>
    </source>
</reference>
<sequence>MATGRWFAAHLNPSTVLGKHLWTHSFSVTLLLDELANVPRVTGLIFCRVRLLNGSFAEDSGRQEVLHNSVKWGKIYTFQCRTSVNSSSGVLNDCICRLSVRQDTKGGTSYQKVGYVDINLSEYAGSGYMTRHCLLEGYMKKYDKLDNSLLKVGLQMRLLHGDPCFRVPTQPSSLHNRPCSFESEQPGERLSSHNEPSSPEDTLKRQLAMTVGYVPGAVPCQLPEAQERAQVVLQLSRVSRTRVDARDVVENLCLERLGSEFEMSSSMEEAGLALILGQDGSTTLGVTHIQNRDSLTGSLDNVIIMK</sequence>
<comment type="caution">
    <text evidence="1">The sequence shown here is derived from an EMBL/GenBank/DDBJ whole genome shotgun (WGS) entry which is preliminary data.</text>
</comment>
<name>A0ACC2FL61_DALPE</name>
<organism evidence="1 2">
    <name type="scientific">Dallia pectoralis</name>
    <name type="common">Alaska blackfish</name>
    <dbReference type="NCBI Taxonomy" id="75939"/>
    <lineage>
        <taxon>Eukaryota</taxon>
        <taxon>Metazoa</taxon>
        <taxon>Chordata</taxon>
        <taxon>Craniata</taxon>
        <taxon>Vertebrata</taxon>
        <taxon>Euteleostomi</taxon>
        <taxon>Actinopterygii</taxon>
        <taxon>Neopterygii</taxon>
        <taxon>Teleostei</taxon>
        <taxon>Protacanthopterygii</taxon>
        <taxon>Esociformes</taxon>
        <taxon>Umbridae</taxon>
        <taxon>Dallia</taxon>
    </lineage>
</organism>
<dbReference type="Proteomes" id="UP001157502">
    <property type="component" value="Chromosome 25"/>
</dbReference>
<gene>
    <name evidence="1" type="ORF">DPEC_G00274860</name>
</gene>
<accession>A0ACC2FL61</accession>
<protein>
    <submittedName>
        <fullName evidence="1">Uncharacterized protein</fullName>
    </submittedName>
</protein>
<dbReference type="EMBL" id="CM055752">
    <property type="protein sequence ID" value="KAJ7992081.1"/>
    <property type="molecule type" value="Genomic_DNA"/>
</dbReference>
<evidence type="ECO:0000313" key="1">
    <source>
        <dbReference type="EMBL" id="KAJ7992081.1"/>
    </source>
</evidence>